<keyword evidence="1" id="KW-0472">Membrane</keyword>
<proteinExistence type="predicted"/>
<name>A0A7G9W6D8_ALKCA</name>
<dbReference type="RefSeq" id="WP_213167907.1">
    <property type="nucleotide sequence ID" value="NZ_CP058559.1"/>
</dbReference>
<feature type="transmembrane region" description="Helical" evidence="1">
    <location>
        <begin position="148"/>
        <end position="164"/>
    </location>
</feature>
<reference evidence="2 3" key="1">
    <citation type="submission" date="2020-07" db="EMBL/GenBank/DDBJ databases">
        <title>Alkalicella. sp. LB2 genome.</title>
        <authorList>
            <person name="Postec A."/>
            <person name="Quemeneur M."/>
        </authorList>
    </citation>
    <scope>NUCLEOTIDE SEQUENCE [LARGE SCALE GENOMIC DNA]</scope>
    <source>
        <strain evidence="2 3">LB2</strain>
    </source>
</reference>
<dbReference type="PANTHER" id="PTHR40031:SF1">
    <property type="entry name" value="MEMBRANE-BOUND METAL-DEPENDENT HYDROLASE"/>
    <property type="match status" value="1"/>
</dbReference>
<keyword evidence="2" id="KW-0378">Hydrolase</keyword>
<protein>
    <submittedName>
        <fullName evidence="2">Metal-dependent hydrolase</fullName>
    </submittedName>
</protein>
<sequence length="320" mass="36976">MDPISHAIIGLSIYGLQQTPEISNPALLGTIIGALAPDFDIVTKIRSDYVYLKHHRVETHSLLGVVVISVLITLGLSFFYPMFAFGEVLIWTLIGTLSHILFDLLNSYGVALLYPFSSKKFSLNLITIYDPVVLLLSGYVLFLSKRTLHENLSVTFIFFLYLILKEINKKSLTKKIGSYYRNECINAKINRINVMPSDYSVIKWDYIVCTEKEYIVGEIKSYNGFPRAFKRLAKTFDPIIEKTENEVLGLYFKNFTPIFHVEFEQEKNGFIVKMIDLRYKVKNGFKHHAMFYYSDNSQLIKSVFHPFNMDNQIEVRKNTL</sequence>
<dbReference type="PANTHER" id="PTHR40031">
    <property type="entry name" value="HYPOTHETICAL MEMBRANE SPANNING PROTEIN"/>
    <property type="match status" value="1"/>
</dbReference>
<evidence type="ECO:0000256" key="1">
    <source>
        <dbReference type="SAM" id="Phobius"/>
    </source>
</evidence>
<keyword evidence="3" id="KW-1185">Reference proteome</keyword>
<dbReference type="KEGG" id="acae:HYG86_05425"/>
<dbReference type="InterPro" id="IPR007404">
    <property type="entry name" value="YdjM-like"/>
</dbReference>
<evidence type="ECO:0000313" key="3">
    <source>
        <dbReference type="Proteomes" id="UP000516160"/>
    </source>
</evidence>
<dbReference type="GO" id="GO:0016787">
    <property type="term" value="F:hydrolase activity"/>
    <property type="evidence" value="ECO:0007669"/>
    <property type="project" value="UniProtKB-KW"/>
</dbReference>
<feature type="transmembrane region" description="Helical" evidence="1">
    <location>
        <begin position="121"/>
        <end position="142"/>
    </location>
</feature>
<keyword evidence="1" id="KW-0812">Transmembrane</keyword>
<dbReference type="Proteomes" id="UP000516160">
    <property type="component" value="Chromosome"/>
</dbReference>
<evidence type="ECO:0000313" key="2">
    <source>
        <dbReference type="EMBL" id="QNO14250.1"/>
    </source>
</evidence>
<dbReference type="InterPro" id="IPR053170">
    <property type="entry name" value="Transcription_regulator"/>
</dbReference>
<keyword evidence="1" id="KW-1133">Transmembrane helix</keyword>
<dbReference type="Pfam" id="PF04307">
    <property type="entry name" value="YdjM"/>
    <property type="match status" value="1"/>
</dbReference>
<feature type="transmembrane region" description="Helical" evidence="1">
    <location>
        <begin position="89"/>
        <end position="114"/>
    </location>
</feature>
<feature type="transmembrane region" description="Helical" evidence="1">
    <location>
        <begin position="62"/>
        <end position="83"/>
    </location>
</feature>
<accession>A0A7G9W6D8</accession>
<gene>
    <name evidence="2" type="ORF">HYG86_05425</name>
</gene>
<organism evidence="2 3">
    <name type="scientific">Alkalicella caledoniensis</name>
    <dbReference type="NCBI Taxonomy" id="2731377"/>
    <lineage>
        <taxon>Bacteria</taxon>
        <taxon>Bacillati</taxon>
        <taxon>Bacillota</taxon>
        <taxon>Clostridia</taxon>
        <taxon>Eubacteriales</taxon>
        <taxon>Proteinivoracaceae</taxon>
        <taxon>Alkalicella</taxon>
    </lineage>
</organism>
<dbReference type="AlphaFoldDB" id="A0A7G9W6D8"/>
<dbReference type="EMBL" id="CP058559">
    <property type="protein sequence ID" value="QNO14250.1"/>
    <property type="molecule type" value="Genomic_DNA"/>
</dbReference>